<dbReference type="Gene3D" id="2.60.120.20">
    <property type="match status" value="1"/>
</dbReference>
<evidence type="ECO:0000256" key="1">
    <source>
        <dbReference type="ARBA" id="ARBA00007446"/>
    </source>
</evidence>
<feature type="domain" description="Icosahedral viral capsid protein S" evidence="3">
    <location>
        <begin position="152"/>
        <end position="343"/>
    </location>
</feature>
<dbReference type="GO" id="GO:0019028">
    <property type="term" value="C:viral capsid"/>
    <property type="evidence" value="ECO:0007669"/>
    <property type="project" value="UniProtKB-KW"/>
</dbReference>
<evidence type="ECO:0000313" key="4">
    <source>
        <dbReference type="EMBL" id="AOV86254.1"/>
    </source>
</evidence>
<proteinExistence type="inferred from homology"/>
<comment type="similarity">
    <text evidence="1">Belongs to the icosahedral plant coat protein family.</text>
</comment>
<evidence type="ECO:0000256" key="2">
    <source>
        <dbReference type="ARBA" id="ARBA00022561"/>
    </source>
</evidence>
<dbReference type="GO" id="GO:0005198">
    <property type="term" value="F:structural molecule activity"/>
    <property type="evidence" value="ECO:0007669"/>
    <property type="project" value="InterPro"/>
</dbReference>
<protein>
    <submittedName>
        <fullName evidence="4">Putative capsid</fullName>
    </submittedName>
</protein>
<accession>A0A1D8MJY4</accession>
<dbReference type="InterPro" id="IPR000937">
    <property type="entry name" value="Capsid_prot_S-dom_vir"/>
</dbReference>
<dbReference type="SUPFAM" id="SSF88633">
    <property type="entry name" value="Positive stranded ssRNA viruses"/>
    <property type="match status" value="1"/>
</dbReference>
<name>A0A1D8MJY4_9VIRU</name>
<keyword evidence="2" id="KW-0946">Virion</keyword>
<organism evidence="4">
    <name type="scientific">uncultured virus</name>
    <dbReference type="NCBI Taxonomy" id="340016"/>
    <lineage>
        <taxon>Viruses</taxon>
        <taxon>environmental samples</taxon>
    </lineage>
</organism>
<dbReference type="InterPro" id="IPR029053">
    <property type="entry name" value="Viral_coat"/>
</dbReference>
<dbReference type="Pfam" id="PF00729">
    <property type="entry name" value="Viral_coat"/>
    <property type="match status" value="1"/>
</dbReference>
<evidence type="ECO:0000259" key="3">
    <source>
        <dbReference type="Pfam" id="PF00729"/>
    </source>
</evidence>
<sequence>MSRRYTPRAYPKFNGYAAKAQYPSRKPSYSRQPSNYMLTKVANQAAAKGAALAVSKLSKKAATVAGVRLNEQHISKHGVHHAPHHNHASSHHEAKMDYPGAGQWIGEKLGSLVPIPGASSIGGWLGDVLHKGVKMITGFGTYHVAENTLVEGASPPEVYNKYEGKGTVIRHRDFIGDIVTASVAGETKIDTFIVQPGLSSTFPWLAAQASSYQQYGLLGTVFEFKSTSGDALNSTNTALGKVVMATQYDVTEPVFLNTFQAENSEYAMSFKPSQSCLHPIECAREESFNKLLFTRSTDVGDNEDPRLYDWCKMSVLTSGMQAPNVKIGELWITYEILFLKPQIAQPIGNTVLAYHGQITNGVQGAPFGGLQPLAGNTMNVYNVGGSASVIALPRESGLIVGQKFMYTYYSRKSGPAITMFPGTYTLGGLAQVSGFWDPLSTASRVQVPADGTSTGLYMTSMILEVTNLDSDPTIALNTSTLPAEAVDLVITQIPNQLFG</sequence>
<keyword evidence="2" id="KW-0167">Capsid protein</keyword>
<dbReference type="EMBL" id="KX259415">
    <property type="protein sequence ID" value="AOV86254.1"/>
    <property type="molecule type" value="Genomic_DNA"/>
</dbReference>
<reference evidence="4" key="1">
    <citation type="submission" date="2016-05" db="EMBL/GenBank/DDBJ databases">
        <title>Viral Hybridization Blurs Taxonomic Lines in a Wastewater Treatment Plant.</title>
        <authorList>
            <person name="Pearson V.M.M."/>
            <person name="Caudle S.B."/>
            <person name="Rokyta D.R."/>
        </authorList>
    </citation>
    <scope>NUCLEOTIDE SEQUENCE</scope>
    <source>
        <strain evidence="4">Wastewater_Circular_Virus_FL22</strain>
    </source>
</reference>